<sequence>MTQHEIGETSTQQRVDSSGSQQPYDTQAEPTGRNQNSNYDVQIQESDDIVTTQRQREILSTGNAIPEVTGGLTNLLLSGEEENHQQEDYSNDHSPVEEEPEGTLILNLEEEVEAERQQEPTETAIGNWRINIENFIRTEPSVENLFNTDLDQQIANLQAELGFLEEDRQLQPIPLQIVPPEAEELHPNVN</sequence>
<feature type="region of interest" description="Disordered" evidence="1">
    <location>
        <begin position="81"/>
        <end position="101"/>
    </location>
</feature>
<evidence type="ECO:0000313" key="2">
    <source>
        <dbReference type="EMBL" id="OMO60568.1"/>
    </source>
</evidence>
<proteinExistence type="predicted"/>
<dbReference type="Proteomes" id="UP000187203">
    <property type="component" value="Unassembled WGS sequence"/>
</dbReference>
<dbReference type="AlphaFoldDB" id="A0A1R3GR21"/>
<reference evidence="3" key="1">
    <citation type="submission" date="2013-09" db="EMBL/GenBank/DDBJ databases">
        <title>Corchorus olitorius genome sequencing.</title>
        <authorList>
            <person name="Alam M."/>
            <person name="Haque M.S."/>
            <person name="Islam M.S."/>
            <person name="Emdad E.M."/>
            <person name="Islam M.M."/>
            <person name="Ahmed B."/>
            <person name="Halim A."/>
            <person name="Hossen Q.M.M."/>
            <person name="Hossain M.Z."/>
            <person name="Ahmed R."/>
            <person name="Khan M.M."/>
            <person name="Islam R."/>
            <person name="Rashid M.M."/>
            <person name="Khan S.A."/>
            <person name="Rahman M.S."/>
            <person name="Alam M."/>
            <person name="Yahiya A.S."/>
            <person name="Khan M.S."/>
            <person name="Azam M.S."/>
            <person name="Haque T."/>
            <person name="Lashkar M.Z.H."/>
            <person name="Akhand A.I."/>
            <person name="Morshed G."/>
            <person name="Roy S."/>
            <person name="Uddin K.S."/>
            <person name="Rabeya T."/>
            <person name="Hossain A.S."/>
            <person name="Chowdhury A."/>
            <person name="Snigdha A.R."/>
            <person name="Mortoza M.S."/>
            <person name="Matin S.A."/>
            <person name="Hoque S.M.E."/>
            <person name="Islam M.K."/>
            <person name="Roy D.K."/>
            <person name="Haider R."/>
            <person name="Moosa M.M."/>
            <person name="Elias S.M."/>
            <person name="Hasan A.M."/>
            <person name="Jahan S."/>
            <person name="Shafiuddin M."/>
            <person name="Mahmood N."/>
            <person name="Shommy N.S."/>
        </authorList>
    </citation>
    <scope>NUCLEOTIDE SEQUENCE [LARGE SCALE GENOMIC DNA]</scope>
    <source>
        <strain evidence="3">cv. O-4</strain>
    </source>
</reference>
<dbReference type="EMBL" id="AWUE01021875">
    <property type="protein sequence ID" value="OMO60568.1"/>
    <property type="molecule type" value="Genomic_DNA"/>
</dbReference>
<name>A0A1R3GR21_9ROSI</name>
<evidence type="ECO:0000256" key="1">
    <source>
        <dbReference type="SAM" id="MobiDB-lite"/>
    </source>
</evidence>
<keyword evidence="3" id="KW-1185">Reference proteome</keyword>
<protein>
    <submittedName>
        <fullName evidence="2">Zinc finger protein</fullName>
    </submittedName>
</protein>
<comment type="caution">
    <text evidence="2">The sequence shown here is derived from an EMBL/GenBank/DDBJ whole genome shotgun (WGS) entry which is preliminary data.</text>
</comment>
<feature type="region of interest" description="Disordered" evidence="1">
    <location>
        <begin position="1"/>
        <end position="68"/>
    </location>
</feature>
<feature type="compositionally biased region" description="Polar residues" evidence="1">
    <location>
        <begin position="1"/>
        <end position="63"/>
    </location>
</feature>
<organism evidence="2 3">
    <name type="scientific">Corchorus olitorius</name>
    <dbReference type="NCBI Taxonomy" id="93759"/>
    <lineage>
        <taxon>Eukaryota</taxon>
        <taxon>Viridiplantae</taxon>
        <taxon>Streptophyta</taxon>
        <taxon>Embryophyta</taxon>
        <taxon>Tracheophyta</taxon>
        <taxon>Spermatophyta</taxon>
        <taxon>Magnoliopsida</taxon>
        <taxon>eudicotyledons</taxon>
        <taxon>Gunneridae</taxon>
        <taxon>Pentapetalae</taxon>
        <taxon>rosids</taxon>
        <taxon>malvids</taxon>
        <taxon>Malvales</taxon>
        <taxon>Malvaceae</taxon>
        <taxon>Grewioideae</taxon>
        <taxon>Apeibeae</taxon>
        <taxon>Corchorus</taxon>
    </lineage>
</organism>
<evidence type="ECO:0000313" key="3">
    <source>
        <dbReference type="Proteomes" id="UP000187203"/>
    </source>
</evidence>
<accession>A0A1R3GR21</accession>
<gene>
    <name evidence="2" type="ORF">COLO4_33804</name>
</gene>
<feature type="compositionally biased region" description="Basic and acidic residues" evidence="1">
    <location>
        <begin position="81"/>
        <end position="96"/>
    </location>
</feature>